<protein>
    <submittedName>
        <fullName evidence="2">Uncharacterized protein</fullName>
    </submittedName>
</protein>
<dbReference type="EMBL" id="VZOL01000358">
    <property type="protein sequence ID" value="KAB0662153.1"/>
    <property type="molecule type" value="Genomic_DNA"/>
</dbReference>
<evidence type="ECO:0000313" key="2">
    <source>
        <dbReference type="EMBL" id="KAB0662153.1"/>
    </source>
</evidence>
<comment type="caution">
    <text evidence="2">The sequence shown here is derived from an EMBL/GenBank/DDBJ whole genome shotgun (WGS) entry which is preliminary data.</text>
</comment>
<organism evidence="2 3">
    <name type="scientific">Burkholderia territorii</name>
    <dbReference type="NCBI Taxonomy" id="1503055"/>
    <lineage>
        <taxon>Bacteria</taxon>
        <taxon>Pseudomonadati</taxon>
        <taxon>Pseudomonadota</taxon>
        <taxon>Betaproteobacteria</taxon>
        <taxon>Burkholderiales</taxon>
        <taxon>Burkholderiaceae</taxon>
        <taxon>Burkholderia</taxon>
        <taxon>Burkholderia cepacia complex</taxon>
    </lineage>
</organism>
<name>A0A6L3NBY4_9BURK</name>
<evidence type="ECO:0000256" key="1">
    <source>
        <dbReference type="SAM" id="MobiDB-lite"/>
    </source>
</evidence>
<feature type="region of interest" description="Disordered" evidence="1">
    <location>
        <begin position="1"/>
        <end position="23"/>
    </location>
</feature>
<sequence>MFAARGRFVKDSPLGSRPATSYAPRRVERYVTSGPALRFLTGTSRHAHPRTGCAHLAKPPFLRLNRADIPDSRNKARVYCAEGVMARNLQ</sequence>
<accession>A0A6L3NBY4</accession>
<evidence type="ECO:0000313" key="3">
    <source>
        <dbReference type="Proteomes" id="UP000473571"/>
    </source>
</evidence>
<gene>
    <name evidence="2" type="ORF">F7R13_21835</name>
</gene>
<proteinExistence type="predicted"/>
<dbReference type="Proteomes" id="UP000473571">
    <property type="component" value="Unassembled WGS sequence"/>
</dbReference>
<dbReference type="AlphaFoldDB" id="A0A6L3NBY4"/>
<reference evidence="2 3" key="1">
    <citation type="submission" date="2019-09" db="EMBL/GenBank/DDBJ databases">
        <title>Draft genome sequences of 48 bacterial type strains from the CCUG.</title>
        <authorList>
            <person name="Tunovic T."/>
            <person name="Pineiro-Iglesias B."/>
            <person name="Unosson C."/>
            <person name="Inganas E."/>
            <person name="Ohlen M."/>
            <person name="Cardew S."/>
            <person name="Jensie-Markopoulos S."/>
            <person name="Salva-Serra F."/>
            <person name="Jaen-Luchoro D."/>
            <person name="Karlsson R."/>
            <person name="Svensson-Stadler L."/>
            <person name="Chun J."/>
            <person name="Moore E."/>
        </authorList>
    </citation>
    <scope>NUCLEOTIDE SEQUENCE [LARGE SCALE GENOMIC DNA]</scope>
    <source>
        <strain evidence="2 3">CCUG 65687</strain>
    </source>
</reference>